<dbReference type="GO" id="GO:0005886">
    <property type="term" value="C:plasma membrane"/>
    <property type="evidence" value="ECO:0007669"/>
    <property type="project" value="UniProtKB-SubCell"/>
</dbReference>
<dbReference type="FunFam" id="3.30.565.10:FF:000006">
    <property type="entry name" value="Sensor histidine kinase WalK"/>
    <property type="match status" value="1"/>
</dbReference>
<dbReference type="SMART" id="SM00387">
    <property type="entry name" value="HATPase_c"/>
    <property type="match status" value="1"/>
</dbReference>
<dbReference type="InterPro" id="IPR003661">
    <property type="entry name" value="HisK_dim/P_dom"/>
</dbReference>
<keyword evidence="6 10" id="KW-0418">Kinase</keyword>
<gene>
    <name evidence="10" type="ORF">GS424_009150</name>
</gene>
<protein>
    <recommendedName>
        <fullName evidence="8">Sensor-like histidine kinase SenX3</fullName>
        <ecNumber evidence="3">2.7.13.3</ecNumber>
    </recommendedName>
</protein>
<dbReference type="GO" id="GO:0000155">
    <property type="term" value="F:phosphorelay sensor kinase activity"/>
    <property type="evidence" value="ECO:0007669"/>
    <property type="project" value="InterPro"/>
</dbReference>
<dbReference type="InterPro" id="IPR004358">
    <property type="entry name" value="Sig_transdc_His_kin-like_C"/>
</dbReference>
<dbReference type="InterPro" id="IPR036890">
    <property type="entry name" value="HATPase_C_sf"/>
</dbReference>
<organism evidence="10 11">
    <name type="scientific">Eggerthella guodeyinii</name>
    <dbReference type="NCBI Taxonomy" id="2690837"/>
    <lineage>
        <taxon>Bacteria</taxon>
        <taxon>Bacillati</taxon>
        <taxon>Actinomycetota</taxon>
        <taxon>Coriobacteriia</taxon>
        <taxon>Eggerthellales</taxon>
        <taxon>Eggerthellaceae</taxon>
        <taxon>Eggerthella</taxon>
    </lineage>
</organism>
<evidence type="ECO:0000256" key="3">
    <source>
        <dbReference type="ARBA" id="ARBA00012438"/>
    </source>
</evidence>
<dbReference type="InterPro" id="IPR050351">
    <property type="entry name" value="BphY/WalK/GraS-like"/>
</dbReference>
<dbReference type="EMBL" id="CP063310">
    <property type="protein sequence ID" value="QOS66733.1"/>
    <property type="molecule type" value="Genomic_DNA"/>
</dbReference>
<dbReference type="KEGG" id="egd:GS424_009150"/>
<evidence type="ECO:0000256" key="7">
    <source>
        <dbReference type="ARBA" id="ARBA00023012"/>
    </source>
</evidence>
<dbReference type="GO" id="GO:0016036">
    <property type="term" value="P:cellular response to phosphate starvation"/>
    <property type="evidence" value="ECO:0007669"/>
    <property type="project" value="TreeGrafter"/>
</dbReference>
<dbReference type="Proteomes" id="UP000478463">
    <property type="component" value="Chromosome"/>
</dbReference>
<dbReference type="Pfam" id="PF02518">
    <property type="entry name" value="HATPase_c"/>
    <property type="match status" value="1"/>
</dbReference>
<dbReference type="InterPro" id="IPR005467">
    <property type="entry name" value="His_kinase_dom"/>
</dbReference>
<dbReference type="EC" id="2.7.13.3" evidence="3"/>
<dbReference type="CDD" id="cd00082">
    <property type="entry name" value="HisKA"/>
    <property type="match status" value="1"/>
</dbReference>
<keyword evidence="5" id="KW-0808">Transferase</keyword>
<proteinExistence type="predicted"/>
<evidence type="ECO:0000256" key="1">
    <source>
        <dbReference type="ARBA" id="ARBA00000085"/>
    </source>
</evidence>
<evidence type="ECO:0000313" key="10">
    <source>
        <dbReference type="EMBL" id="QOS66733.1"/>
    </source>
</evidence>
<evidence type="ECO:0000256" key="5">
    <source>
        <dbReference type="ARBA" id="ARBA00022679"/>
    </source>
</evidence>
<reference evidence="10 11" key="1">
    <citation type="submission" date="2020-10" db="EMBL/GenBank/DDBJ databases">
        <title>Eggerthella sp. nov., isolated from human feces.</title>
        <authorList>
            <person name="Yajun G."/>
        </authorList>
    </citation>
    <scope>NUCLEOTIDE SEQUENCE [LARGE SCALE GENOMIC DNA]</scope>
    <source>
        <strain evidence="10 11">HF-1101</strain>
    </source>
</reference>
<comment type="catalytic activity">
    <reaction evidence="1">
        <text>ATP + protein L-histidine = ADP + protein N-phospho-L-histidine.</text>
        <dbReference type="EC" id="2.7.13.3"/>
    </reaction>
</comment>
<dbReference type="PRINTS" id="PR00344">
    <property type="entry name" value="BCTRLSENSOR"/>
</dbReference>
<dbReference type="AlphaFoldDB" id="A0A6L7ISY0"/>
<dbReference type="PANTHER" id="PTHR45453">
    <property type="entry name" value="PHOSPHATE REGULON SENSOR PROTEIN PHOR"/>
    <property type="match status" value="1"/>
</dbReference>
<accession>A0A6L7ISY0</accession>
<evidence type="ECO:0000256" key="4">
    <source>
        <dbReference type="ARBA" id="ARBA00022553"/>
    </source>
</evidence>
<dbReference type="PANTHER" id="PTHR45453:SF1">
    <property type="entry name" value="PHOSPHATE REGULON SENSOR PROTEIN PHOR"/>
    <property type="match status" value="1"/>
</dbReference>
<dbReference type="SUPFAM" id="SSF47384">
    <property type="entry name" value="Homodimeric domain of signal transducing histidine kinase"/>
    <property type="match status" value="1"/>
</dbReference>
<evidence type="ECO:0000313" key="11">
    <source>
        <dbReference type="Proteomes" id="UP000478463"/>
    </source>
</evidence>
<dbReference type="Gene3D" id="3.30.565.10">
    <property type="entry name" value="Histidine kinase-like ATPase, C-terminal domain"/>
    <property type="match status" value="1"/>
</dbReference>
<dbReference type="Pfam" id="PF00512">
    <property type="entry name" value="HisKA"/>
    <property type="match status" value="1"/>
</dbReference>
<evidence type="ECO:0000259" key="9">
    <source>
        <dbReference type="PROSITE" id="PS50109"/>
    </source>
</evidence>
<dbReference type="SUPFAM" id="SSF55874">
    <property type="entry name" value="ATPase domain of HSP90 chaperone/DNA topoisomerase II/histidine kinase"/>
    <property type="match status" value="1"/>
</dbReference>
<name>A0A6L7ISY0_9ACTN</name>
<evidence type="ECO:0000256" key="2">
    <source>
        <dbReference type="ARBA" id="ARBA00004236"/>
    </source>
</evidence>
<dbReference type="InterPro" id="IPR003594">
    <property type="entry name" value="HATPase_dom"/>
</dbReference>
<dbReference type="Gene3D" id="1.10.287.130">
    <property type="match status" value="1"/>
</dbReference>
<comment type="subcellular location">
    <subcellularLocation>
        <location evidence="2">Cell membrane</location>
    </subcellularLocation>
</comment>
<evidence type="ECO:0000256" key="8">
    <source>
        <dbReference type="ARBA" id="ARBA00039401"/>
    </source>
</evidence>
<dbReference type="GO" id="GO:0004721">
    <property type="term" value="F:phosphoprotein phosphatase activity"/>
    <property type="evidence" value="ECO:0007669"/>
    <property type="project" value="TreeGrafter"/>
</dbReference>
<keyword evidence="7" id="KW-0902">Two-component regulatory system</keyword>
<evidence type="ECO:0000256" key="6">
    <source>
        <dbReference type="ARBA" id="ARBA00022777"/>
    </source>
</evidence>
<sequence length="434" mass="48799">MGTTLASSVQVRLTEALARKTARKLTISNCLVMAVVLFAILLILNVLFYVFGFTPIDSRSAYQTQVFIDEHQSSNDHTYGLSTSFIPVLYIKTADDELLNLHPTDEIPQDDVDTLLARDMPFGDSTFEIDDRFYRVHHTLYDALITEGDQTYHVEEILLFRDITKEIVPRHRLIVASIVTYLLSLVAMIPAGYFMAKRAVTPIRDAWERQRQFSADASHKLKTPLAVMLANIEMVLRHPEHRVADETPALQTSLDHAYRMCNTLSDLLTLTQVEDGVVDHMYAVVDMGDMVEQMYEDFEQLAVQQKVELKVNTEKGALVLGDRDRLEELATVFVENAIHYTQPGGTISIECAPEGTCAVLVVADTGIGMDSETIAHVFDRFYRSERARQVNPQGTGLGLPIAQWIAERHGGRIDIESGKDEGTTVRVWLPLKND</sequence>
<dbReference type="SMART" id="SM00388">
    <property type="entry name" value="HisKA"/>
    <property type="match status" value="1"/>
</dbReference>
<dbReference type="PROSITE" id="PS50109">
    <property type="entry name" value="HIS_KIN"/>
    <property type="match status" value="1"/>
</dbReference>
<keyword evidence="4" id="KW-0597">Phosphoprotein</keyword>
<dbReference type="InterPro" id="IPR036097">
    <property type="entry name" value="HisK_dim/P_sf"/>
</dbReference>
<dbReference type="RefSeq" id="WP_160942484.1">
    <property type="nucleotide sequence ID" value="NZ_CP063310.1"/>
</dbReference>
<feature type="domain" description="Histidine kinase" evidence="9">
    <location>
        <begin position="216"/>
        <end position="433"/>
    </location>
</feature>
<dbReference type="CDD" id="cd00075">
    <property type="entry name" value="HATPase"/>
    <property type="match status" value="1"/>
</dbReference>